<evidence type="ECO:0000313" key="2">
    <source>
        <dbReference type="Proteomes" id="UP000183988"/>
    </source>
</evidence>
<keyword evidence="2" id="KW-1185">Reference proteome</keyword>
<dbReference type="EMBL" id="FQVW01000029">
    <property type="protein sequence ID" value="SHG37624.1"/>
    <property type="molecule type" value="Genomic_DNA"/>
</dbReference>
<reference evidence="1 2" key="1">
    <citation type="submission" date="2016-11" db="EMBL/GenBank/DDBJ databases">
        <authorList>
            <person name="Jaros S."/>
            <person name="Januszkiewicz K."/>
            <person name="Wedrychowicz H."/>
        </authorList>
    </citation>
    <scope>NUCLEOTIDE SEQUENCE [LARGE SCALE GENOMIC DNA]</scope>
    <source>
        <strain evidence="1 2">IBRC-M 10683</strain>
    </source>
</reference>
<evidence type="ECO:0000313" key="1">
    <source>
        <dbReference type="EMBL" id="SHG37624.1"/>
    </source>
</evidence>
<protein>
    <submittedName>
        <fullName evidence="1">Uncharacterized protein</fullName>
    </submittedName>
</protein>
<dbReference type="AlphaFoldDB" id="A0A1M5JAN0"/>
<dbReference type="STRING" id="930117.SAMN05216225_102914"/>
<sequence>MANIHYFPRYSQKENMTTNNTLLLFSRLYQNSPQKFMSFTNNILEESGIELDTTVQFKQQERATSSIPDG</sequence>
<gene>
    <name evidence="1" type="ORF">SAMN05216225_102914</name>
</gene>
<accession>A0A1M5JAN0</accession>
<dbReference type="OrthoDB" id="6396118at2"/>
<dbReference type="Proteomes" id="UP000183988">
    <property type="component" value="Unassembled WGS sequence"/>
</dbReference>
<name>A0A1M5JAN0_9BACI</name>
<proteinExistence type="predicted"/>
<dbReference type="RefSeq" id="WP_072891089.1">
    <property type="nucleotide sequence ID" value="NZ_FQVW01000029.1"/>
</dbReference>
<organism evidence="1 2">
    <name type="scientific">Ornithinibacillus halophilus</name>
    <dbReference type="NCBI Taxonomy" id="930117"/>
    <lineage>
        <taxon>Bacteria</taxon>
        <taxon>Bacillati</taxon>
        <taxon>Bacillota</taxon>
        <taxon>Bacilli</taxon>
        <taxon>Bacillales</taxon>
        <taxon>Bacillaceae</taxon>
        <taxon>Ornithinibacillus</taxon>
    </lineage>
</organism>